<proteinExistence type="predicted"/>
<dbReference type="EMBL" id="JAMKOV010000007">
    <property type="protein sequence ID" value="KAI8038664.1"/>
    <property type="molecule type" value="Genomic_DNA"/>
</dbReference>
<evidence type="ECO:0000313" key="2">
    <source>
        <dbReference type="EMBL" id="KAI8038664.1"/>
    </source>
</evidence>
<reference evidence="2" key="1">
    <citation type="journal article" date="2023" name="Genome Biol. Evol.">
        <title>Long-read-based Genome Assembly of Drosophila gunungcola Reveals Fewer Chemosensory Genes in Flower-breeding Species.</title>
        <authorList>
            <person name="Negi A."/>
            <person name="Liao B.Y."/>
            <person name="Yeh S.D."/>
        </authorList>
    </citation>
    <scope>NUCLEOTIDE SEQUENCE</scope>
    <source>
        <strain evidence="2">Sukarami</strain>
    </source>
</reference>
<sequence length="77" mass="7850">MSERGSGGAVTGGRHARVSPTPGRGSKIAYTPCPRSEPPQDLALAIPPPPRNCLAIPMSSLQTANGPGNNKGEFGVI</sequence>
<dbReference type="AlphaFoldDB" id="A0A9P9YKI4"/>
<accession>A0A9P9YKI4</accession>
<name>A0A9P9YKI4_9MUSC</name>
<evidence type="ECO:0000256" key="1">
    <source>
        <dbReference type="SAM" id="MobiDB-lite"/>
    </source>
</evidence>
<organism evidence="2 3">
    <name type="scientific">Drosophila gunungcola</name>
    <name type="common">fruit fly</name>
    <dbReference type="NCBI Taxonomy" id="103775"/>
    <lineage>
        <taxon>Eukaryota</taxon>
        <taxon>Metazoa</taxon>
        <taxon>Ecdysozoa</taxon>
        <taxon>Arthropoda</taxon>
        <taxon>Hexapoda</taxon>
        <taxon>Insecta</taxon>
        <taxon>Pterygota</taxon>
        <taxon>Neoptera</taxon>
        <taxon>Endopterygota</taxon>
        <taxon>Diptera</taxon>
        <taxon>Brachycera</taxon>
        <taxon>Muscomorpha</taxon>
        <taxon>Ephydroidea</taxon>
        <taxon>Drosophilidae</taxon>
        <taxon>Drosophila</taxon>
        <taxon>Sophophora</taxon>
    </lineage>
</organism>
<evidence type="ECO:0000313" key="3">
    <source>
        <dbReference type="Proteomes" id="UP001059596"/>
    </source>
</evidence>
<feature type="compositionally biased region" description="Gly residues" evidence="1">
    <location>
        <begin position="1"/>
        <end position="11"/>
    </location>
</feature>
<feature type="region of interest" description="Disordered" evidence="1">
    <location>
        <begin position="1"/>
        <end position="48"/>
    </location>
</feature>
<gene>
    <name evidence="2" type="ORF">M5D96_008572</name>
</gene>
<dbReference type="Proteomes" id="UP001059596">
    <property type="component" value="Unassembled WGS sequence"/>
</dbReference>
<comment type="caution">
    <text evidence="2">The sequence shown here is derived from an EMBL/GenBank/DDBJ whole genome shotgun (WGS) entry which is preliminary data.</text>
</comment>
<keyword evidence="3" id="KW-1185">Reference proteome</keyword>
<protein>
    <submittedName>
        <fullName evidence="2">Uncharacterized protein</fullName>
    </submittedName>
</protein>